<name>A0A7T8ZST1_9CRUS</name>
<sequence>MPQMAPMLWFFLFFYFILLTLLLMELMFFQVAYEPFNKSEEKKYSSLYWKW</sequence>
<gene>
    <name evidence="14" type="primary">atp8</name>
</gene>
<keyword evidence="7 12" id="KW-0375">Hydrogen ion transport</keyword>
<protein>
    <recommendedName>
        <fullName evidence="12">ATP synthase complex subunit 8</fullName>
    </recommendedName>
</protein>
<organism evidence="14">
    <name type="scientific">Hyalella franciscae</name>
    <dbReference type="NCBI Taxonomy" id="2759777"/>
    <lineage>
        <taxon>Eukaryota</taxon>
        <taxon>Metazoa</taxon>
        <taxon>Ecdysozoa</taxon>
        <taxon>Arthropoda</taxon>
        <taxon>Crustacea</taxon>
        <taxon>Multicrustacea</taxon>
        <taxon>Malacostraca</taxon>
        <taxon>Eumalacostraca</taxon>
        <taxon>Peracarida</taxon>
        <taxon>Amphipoda</taxon>
        <taxon>Senticaudata</taxon>
        <taxon>Talitrida</taxon>
        <taxon>Talitroidea</taxon>
        <taxon>Hyalellidae</taxon>
        <taxon>Hyalella</taxon>
    </lineage>
</organism>
<keyword evidence="11 13" id="KW-0472">Membrane</keyword>
<evidence type="ECO:0000256" key="10">
    <source>
        <dbReference type="ARBA" id="ARBA00023128"/>
    </source>
</evidence>
<evidence type="ECO:0000256" key="4">
    <source>
        <dbReference type="ARBA" id="ARBA00022448"/>
    </source>
</evidence>
<evidence type="ECO:0000256" key="2">
    <source>
        <dbReference type="ARBA" id="ARBA00008892"/>
    </source>
</evidence>
<dbReference type="Pfam" id="PF00895">
    <property type="entry name" value="ATP-synt_8"/>
    <property type="match status" value="1"/>
</dbReference>
<evidence type="ECO:0000256" key="9">
    <source>
        <dbReference type="ARBA" id="ARBA00023065"/>
    </source>
</evidence>
<feature type="transmembrane region" description="Helical" evidence="13">
    <location>
        <begin position="12"/>
        <end position="33"/>
    </location>
</feature>
<evidence type="ECO:0000256" key="8">
    <source>
        <dbReference type="ARBA" id="ARBA00022989"/>
    </source>
</evidence>
<keyword evidence="9 12" id="KW-0406">Ion transport</keyword>
<evidence type="ECO:0000256" key="3">
    <source>
        <dbReference type="ARBA" id="ARBA00011291"/>
    </source>
</evidence>
<comment type="similarity">
    <text evidence="2 12">Belongs to the ATPase protein 8 family.</text>
</comment>
<reference evidence="14" key="1">
    <citation type="submission" date="2020-06" db="EMBL/GenBank/DDBJ databases">
        <title>Phylogenomics of the Hyalella amphipod species-flock in the Andean Altiplano.</title>
        <authorList>
            <person name="Zapelloni F."/>
            <person name="Jurado-Rivera J.A."/>
            <person name="Pons J."/>
            <person name="Jaume D."/>
            <person name="Juan C."/>
        </authorList>
    </citation>
    <scope>NUCLEOTIDE SEQUENCE</scope>
</reference>
<comment type="subunit">
    <text evidence="3">F-type ATPases have 2 components, CF(1) - the catalytic core - and CF(0) - the membrane proton channel.</text>
</comment>
<evidence type="ECO:0000256" key="5">
    <source>
        <dbReference type="ARBA" id="ARBA00022547"/>
    </source>
</evidence>
<evidence type="ECO:0000256" key="11">
    <source>
        <dbReference type="ARBA" id="ARBA00023136"/>
    </source>
</evidence>
<comment type="subcellular location">
    <subcellularLocation>
        <location evidence="1 12">Mitochondrion membrane</location>
        <topology evidence="1 12">Single-pass membrane protein</topology>
    </subcellularLocation>
</comment>
<dbReference type="GO" id="GO:0045259">
    <property type="term" value="C:proton-transporting ATP synthase complex"/>
    <property type="evidence" value="ECO:0007669"/>
    <property type="project" value="UniProtKB-KW"/>
</dbReference>
<evidence type="ECO:0000256" key="1">
    <source>
        <dbReference type="ARBA" id="ARBA00004304"/>
    </source>
</evidence>
<keyword evidence="10 12" id="KW-0496">Mitochondrion</keyword>
<keyword evidence="4 12" id="KW-0813">Transport</keyword>
<evidence type="ECO:0000256" key="6">
    <source>
        <dbReference type="ARBA" id="ARBA00022692"/>
    </source>
</evidence>
<dbReference type="GO" id="GO:0015986">
    <property type="term" value="P:proton motive force-driven ATP synthesis"/>
    <property type="evidence" value="ECO:0007669"/>
    <property type="project" value="InterPro"/>
</dbReference>
<accession>A0A7T8ZST1</accession>
<dbReference type="InterPro" id="IPR001421">
    <property type="entry name" value="ATP8_metazoa"/>
</dbReference>
<dbReference type="AlphaFoldDB" id="A0A7T8ZST1"/>
<keyword evidence="8 13" id="KW-1133">Transmembrane helix</keyword>
<dbReference type="GO" id="GO:0015078">
    <property type="term" value="F:proton transmembrane transporter activity"/>
    <property type="evidence" value="ECO:0007669"/>
    <property type="project" value="InterPro"/>
</dbReference>
<keyword evidence="5 12" id="KW-0138">CF(0)</keyword>
<proteinExistence type="inferred from homology"/>
<evidence type="ECO:0000313" key="14">
    <source>
        <dbReference type="EMBL" id="QQQ88922.1"/>
    </source>
</evidence>
<evidence type="ECO:0000256" key="7">
    <source>
        <dbReference type="ARBA" id="ARBA00022781"/>
    </source>
</evidence>
<dbReference type="GO" id="GO:0031966">
    <property type="term" value="C:mitochondrial membrane"/>
    <property type="evidence" value="ECO:0007669"/>
    <property type="project" value="UniProtKB-SubCell"/>
</dbReference>
<geneLocation type="mitochondrion" evidence="14"/>
<evidence type="ECO:0000256" key="12">
    <source>
        <dbReference type="RuleBase" id="RU003661"/>
    </source>
</evidence>
<keyword evidence="6 12" id="KW-0812">Transmembrane</keyword>
<evidence type="ECO:0000256" key="13">
    <source>
        <dbReference type="SAM" id="Phobius"/>
    </source>
</evidence>
<dbReference type="EMBL" id="MT672048">
    <property type="protein sequence ID" value="QQQ88922.1"/>
    <property type="molecule type" value="Genomic_DNA"/>
</dbReference>